<accession>A0A7W5VAH3</accession>
<dbReference type="RefSeq" id="WP_183659497.1">
    <property type="nucleotide sequence ID" value="NZ_BAAAXX010000070.1"/>
</dbReference>
<dbReference type="GO" id="GO:0006310">
    <property type="term" value="P:DNA recombination"/>
    <property type="evidence" value="ECO:0007669"/>
    <property type="project" value="UniProtKB-KW"/>
</dbReference>
<organism evidence="3 4">
    <name type="scientific">Nonomuraea dietziae</name>
    <dbReference type="NCBI Taxonomy" id="65515"/>
    <lineage>
        <taxon>Bacteria</taxon>
        <taxon>Bacillati</taxon>
        <taxon>Actinomycetota</taxon>
        <taxon>Actinomycetes</taxon>
        <taxon>Streptosporangiales</taxon>
        <taxon>Streptosporangiaceae</taxon>
        <taxon>Nonomuraea</taxon>
    </lineage>
</organism>
<evidence type="ECO:0000313" key="3">
    <source>
        <dbReference type="EMBL" id="MBB3732494.1"/>
    </source>
</evidence>
<dbReference type="SUPFAM" id="SSF56349">
    <property type="entry name" value="DNA breaking-rejoining enzymes"/>
    <property type="match status" value="1"/>
</dbReference>
<keyword evidence="4" id="KW-1185">Reference proteome</keyword>
<dbReference type="Pfam" id="PF00589">
    <property type="entry name" value="Phage_integrase"/>
    <property type="match status" value="1"/>
</dbReference>
<protein>
    <submittedName>
        <fullName evidence="3">Site-specific recombinase XerD</fullName>
    </submittedName>
</protein>
<dbReference type="GO" id="GO:0003677">
    <property type="term" value="F:DNA binding"/>
    <property type="evidence" value="ECO:0007669"/>
    <property type="project" value="InterPro"/>
</dbReference>
<dbReference type="PROSITE" id="PS51898">
    <property type="entry name" value="TYR_RECOMBINASE"/>
    <property type="match status" value="1"/>
</dbReference>
<sequence length="100" mass="11636">MRNVFCRQDGTPLDRWQVRREFQKIAMLAELGEDWSPRELRHSFVSILSAHDVPVEDISDLVGHVSTHVTETVYRHEIRPALTKGVQAMDKILKRRSRSV</sequence>
<dbReference type="InterPro" id="IPR002104">
    <property type="entry name" value="Integrase_catalytic"/>
</dbReference>
<evidence type="ECO:0000313" key="4">
    <source>
        <dbReference type="Proteomes" id="UP000579945"/>
    </source>
</evidence>
<dbReference type="Gene3D" id="1.10.443.10">
    <property type="entry name" value="Intergrase catalytic core"/>
    <property type="match status" value="1"/>
</dbReference>
<comment type="caution">
    <text evidence="3">The sequence shown here is derived from an EMBL/GenBank/DDBJ whole genome shotgun (WGS) entry which is preliminary data.</text>
</comment>
<reference evidence="3 4" key="1">
    <citation type="submission" date="2020-08" db="EMBL/GenBank/DDBJ databases">
        <title>Sequencing the genomes of 1000 actinobacteria strains.</title>
        <authorList>
            <person name="Klenk H.-P."/>
        </authorList>
    </citation>
    <scope>NUCLEOTIDE SEQUENCE [LARGE SCALE GENOMIC DNA]</scope>
    <source>
        <strain evidence="3 4">DSM 44320</strain>
    </source>
</reference>
<dbReference type="InterPro" id="IPR013762">
    <property type="entry name" value="Integrase-like_cat_sf"/>
</dbReference>
<dbReference type="InterPro" id="IPR011010">
    <property type="entry name" value="DNA_brk_join_enz"/>
</dbReference>
<dbReference type="EMBL" id="JACIBV010000001">
    <property type="protein sequence ID" value="MBB3732494.1"/>
    <property type="molecule type" value="Genomic_DNA"/>
</dbReference>
<keyword evidence="1" id="KW-0233">DNA recombination</keyword>
<dbReference type="GO" id="GO:0015074">
    <property type="term" value="P:DNA integration"/>
    <property type="evidence" value="ECO:0007669"/>
    <property type="project" value="InterPro"/>
</dbReference>
<gene>
    <name evidence="3" type="ORF">FHR33_008354</name>
</gene>
<dbReference type="GeneID" id="95394524"/>
<dbReference type="Proteomes" id="UP000579945">
    <property type="component" value="Unassembled WGS sequence"/>
</dbReference>
<evidence type="ECO:0000259" key="2">
    <source>
        <dbReference type="PROSITE" id="PS51898"/>
    </source>
</evidence>
<proteinExistence type="predicted"/>
<feature type="domain" description="Tyr recombinase" evidence="2">
    <location>
        <begin position="1"/>
        <end position="88"/>
    </location>
</feature>
<name>A0A7W5VAH3_9ACTN</name>
<dbReference type="AlphaFoldDB" id="A0A7W5VAH3"/>
<evidence type="ECO:0000256" key="1">
    <source>
        <dbReference type="ARBA" id="ARBA00023172"/>
    </source>
</evidence>